<protein>
    <submittedName>
        <fullName evidence="2">Uncharacterized protein</fullName>
    </submittedName>
</protein>
<keyword evidence="3" id="KW-1185">Reference proteome</keyword>
<dbReference type="EMBL" id="KN817534">
    <property type="protein sequence ID" value="KJA24914.1"/>
    <property type="molecule type" value="Genomic_DNA"/>
</dbReference>
<name>A0A0D2P1U3_HYPSF</name>
<dbReference type="Proteomes" id="UP000054270">
    <property type="component" value="Unassembled WGS sequence"/>
</dbReference>
<proteinExistence type="predicted"/>
<sequence>MPALLFSYRILGFFELVPARDCRFAIFSVHVDVFLLDVDFNITPFFVSISEPTIVSASKNARVIYCLLRSGYHFSFTLGVARNISRKHQRGMSLKYSWLMWSLINCRGRHDPRRSSDRDSRSVVPSPHIRII</sequence>
<feature type="compositionally biased region" description="Low complexity" evidence="1">
    <location>
        <begin position="122"/>
        <end position="132"/>
    </location>
</feature>
<evidence type="ECO:0000256" key="1">
    <source>
        <dbReference type="SAM" id="MobiDB-lite"/>
    </source>
</evidence>
<reference evidence="3" key="1">
    <citation type="submission" date="2014-04" db="EMBL/GenBank/DDBJ databases">
        <title>Evolutionary Origins and Diversification of the Mycorrhizal Mutualists.</title>
        <authorList>
            <consortium name="DOE Joint Genome Institute"/>
            <consortium name="Mycorrhizal Genomics Consortium"/>
            <person name="Kohler A."/>
            <person name="Kuo A."/>
            <person name="Nagy L.G."/>
            <person name="Floudas D."/>
            <person name="Copeland A."/>
            <person name="Barry K.W."/>
            <person name="Cichocki N."/>
            <person name="Veneault-Fourrey C."/>
            <person name="LaButti K."/>
            <person name="Lindquist E.A."/>
            <person name="Lipzen A."/>
            <person name="Lundell T."/>
            <person name="Morin E."/>
            <person name="Murat C."/>
            <person name="Riley R."/>
            <person name="Ohm R."/>
            <person name="Sun H."/>
            <person name="Tunlid A."/>
            <person name="Henrissat B."/>
            <person name="Grigoriev I.V."/>
            <person name="Hibbett D.S."/>
            <person name="Martin F."/>
        </authorList>
    </citation>
    <scope>NUCLEOTIDE SEQUENCE [LARGE SCALE GENOMIC DNA]</scope>
    <source>
        <strain evidence="3">FD-334 SS-4</strain>
    </source>
</reference>
<dbReference type="AlphaFoldDB" id="A0A0D2P1U3"/>
<gene>
    <name evidence="2" type="ORF">HYPSUDRAFT_65223</name>
</gene>
<accession>A0A0D2P1U3</accession>
<evidence type="ECO:0000313" key="3">
    <source>
        <dbReference type="Proteomes" id="UP000054270"/>
    </source>
</evidence>
<feature type="region of interest" description="Disordered" evidence="1">
    <location>
        <begin position="109"/>
        <end position="132"/>
    </location>
</feature>
<organism evidence="2 3">
    <name type="scientific">Hypholoma sublateritium (strain FD-334 SS-4)</name>
    <dbReference type="NCBI Taxonomy" id="945553"/>
    <lineage>
        <taxon>Eukaryota</taxon>
        <taxon>Fungi</taxon>
        <taxon>Dikarya</taxon>
        <taxon>Basidiomycota</taxon>
        <taxon>Agaricomycotina</taxon>
        <taxon>Agaricomycetes</taxon>
        <taxon>Agaricomycetidae</taxon>
        <taxon>Agaricales</taxon>
        <taxon>Agaricineae</taxon>
        <taxon>Strophariaceae</taxon>
        <taxon>Hypholoma</taxon>
    </lineage>
</organism>
<evidence type="ECO:0000313" key="2">
    <source>
        <dbReference type="EMBL" id="KJA24914.1"/>
    </source>
</evidence>